<dbReference type="InterPro" id="IPR036770">
    <property type="entry name" value="Ankyrin_rpt-contain_sf"/>
</dbReference>
<dbReference type="VEuPathDB" id="GiardiaDB:QR46_4542"/>
<dbReference type="Gene3D" id="1.25.40.20">
    <property type="entry name" value="Ankyrin repeat-containing domain"/>
    <property type="match status" value="4"/>
</dbReference>
<dbReference type="InterPro" id="IPR013083">
    <property type="entry name" value="Znf_RING/FYVE/PHD"/>
</dbReference>
<dbReference type="AlphaFoldDB" id="V6TNQ2"/>
<dbReference type="SMART" id="SM00248">
    <property type="entry name" value="ANK"/>
    <property type="match status" value="18"/>
</dbReference>
<keyword evidence="2" id="KW-0863">Zinc-finger</keyword>
<dbReference type="Proteomes" id="UP000018040">
    <property type="component" value="Unassembled WGS sequence"/>
</dbReference>
<keyword evidence="2" id="KW-0862">Zinc</keyword>
<dbReference type="Gene3D" id="3.30.40.10">
    <property type="entry name" value="Zinc/RING finger domain, C3HC4 (zinc finger)"/>
    <property type="match status" value="1"/>
</dbReference>
<evidence type="ECO:0000256" key="2">
    <source>
        <dbReference type="PROSITE-ProRule" id="PRU00175"/>
    </source>
</evidence>
<accession>V6TNQ2</accession>
<dbReference type="SMART" id="SM00184">
    <property type="entry name" value="RING"/>
    <property type="match status" value="1"/>
</dbReference>
<dbReference type="EMBL" id="AHHH01000197">
    <property type="protein sequence ID" value="ESU40608.1"/>
    <property type="molecule type" value="Genomic_DNA"/>
</dbReference>
<dbReference type="GO" id="GO:0008270">
    <property type="term" value="F:zinc ion binding"/>
    <property type="evidence" value="ECO:0007669"/>
    <property type="project" value="UniProtKB-KW"/>
</dbReference>
<evidence type="ECO:0000313" key="4">
    <source>
        <dbReference type="EMBL" id="ESU40608.1"/>
    </source>
</evidence>
<dbReference type="PANTHER" id="PTHR24120:SF4">
    <property type="entry name" value="GH07239P"/>
    <property type="match status" value="1"/>
</dbReference>
<dbReference type="PANTHER" id="PTHR24120">
    <property type="entry name" value="GH07239P"/>
    <property type="match status" value="1"/>
</dbReference>
<dbReference type="PROSITE" id="PS50088">
    <property type="entry name" value="ANK_REPEAT"/>
    <property type="match status" value="1"/>
</dbReference>
<reference evidence="5" key="1">
    <citation type="submission" date="2012-02" db="EMBL/GenBank/DDBJ databases">
        <title>Genome sequencing of Giardia lamblia Genotypes A2 and B isolates (DH and GS) and comparative analysis with the genomes of Genotypes A1 and E (WB and Pig).</title>
        <authorList>
            <person name="Adam R."/>
            <person name="Dahlstrom E."/>
            <person name="Martens C."/>
            <person name="Bruno D."/>
            <person name="Barbian K."/>
            <person name="Porcella S.F."/>
            <person name="Nash T."/>
        </authorList>
    </citation>
    <scope>NUCLEOTIDE SEQUENCE</scope>
    <source>
        <strain evidence="5">GS</strain>
    </source>
</reference>
<dbReference type="InterPro" id="IPR001841">
    <property type="entry name" value="Znf_RING"/>
</dbReference>
<feature type="repeat" description="ANK" evidence="1">
    <location>
        <begin position="29"/>
        <end position="61"/>
    </location>
</feature>
<dbReference type="InterPro" id="IPR002110">
    <property type="entry name" value="Ankyrin_rpt"/>
</dbReference>
<comment type="caution">
    <text evidence="4">The sequence shown here is derived from an EMBL/GenBank/DDBJ whole genome shotgun (WGS) entry which is preliminary data.</text>
</comment>
<dbReference type="SUPFAM" id="SSF57850">
    <property type="entry name" value="RING/U-box"/>
    <property type="match status" value="1"/>
</dbReference>
<keyword evidence="2" id="KW-0479">Metal-binding</keyword>
<gene>
    <name evidence="4" type="ORF">GSB_150886</name>
</gene>
<evidence type="ECO:0000259" key="3">
    <source>
        <dbReference type="PROSITE" id="PS50089"/>
    </source>
</evidence>
<name>V6TNQ2_GIAIN</name>
<proteinExistence type="predicted"/>
<keyword evidence="1" id="KW-0040">ANK repeat</keyword>
<organism evidence="4 5">
    <name type="scientific">Giardia intestinalis</name>
    <name type="common">Giardia lamblia</name>
    <dbReference type="NCBI Taxonomy" id="5741"/>
    <lineage>
        <taxon>Eukaryota</taxon>
        <taxon>Metamonada</taxon>
        <taxon>Diplomonadida</taxon>
        <taxon>Hexamitidae</taxon>
        <taxon>Giardiinae</taxon>
        <taxon>Giardia</taxon>
    </lineage>
</organism>
<sequence>MTELIDAAECGDVNAVMQHIDQAGARTPGGRTALMRAAANNHVACVEILVNKEARLQNADGWTALIYAAMNNHIDCAKLLLVETRLTINNRWDQFCLGTTALMVAATYGYDELVSLLTPHEAGMIDSSDSTALMYAAKEGRVKSIALLAELEHGIKRGRGITALMYAAVYDHPAATRLLRSQEEGILSKEGWTALMYAAYYNSIGCVHLLLCEAGVQSLFGWDCYGSGTTALMVAASRGLTHIVRLLKPYEQGLKDAAGHTASWHAQHNAYDGYDDELPGGHLHILALLGDEEDNRVPPPADRVTLIEAAISSFIDLVQGRISEAGYQDPSGCTALMMSAYYGHTEIVSLLLDKERRLQDCDGLTALHYAVLADKKDCARLLISESDIRDANHRTALDFGLLHQRDALVMDLLDDLKETGEAPLDAALRLGHTYCAAFLLAKRSKLNYKHGYTMLMIGAVLRDESLISRFTYQKKMRDSNGWTALMHVALSGHADYLGYFLADEAGLQSTQTARFERPFWRGTTALMIASTMGHTNIVEKLVETELSYTNQYKETALMHASEANRFDCAKLLLEETGNQSYMGQTALMKAVMKGNVRLVGLLRESEEKMQDWRGQTALMYAARKDRVNIIKRLTKEIGMCDNSGWTALMHAALNGSIGAVRQLSSEVGAKSTDYCMMHPPGTTALMIAAAAGKTRIVENLAAHESGIFDSRGNCALFLALQHGHRDCSLLLLSEARAFDADGKLCFTRLQESYQMSLDAEEPFVACYNSIREDLINILFLSTERSFSTRLLAVLLSHSEYRGLSRTAPHLLDLLWASILGESETALDELDDYLYELEESHPENACIVCMSRQPDCVLLPCRHLSICSSCADRVYTAGSIWKCPHCQAIVENMFALEELEL</sequence>
<reference evidence="4 5" key="2">
    <citation type="journal article" date="2013" name="Genome Biol. Evol.">
        <title>Genome sequencing of Giardia lamblia genotypes A2 and B isolates (DH and GS) and comparative analysis with the genomes of genotypes A1 and E (WB and Pig).</title>
        <authorList>
            <person name="Adam R.D."/>
            <person name="Dahlstrom E.W."/>
            <person name="Martens C.A."/>
            <person name="Bruno D.P."/>
            <person name="Barbian K.D."/>
            <person name="Ricklefs S.M."/>
            <person name="Hernandez M.M."/>
            <person name="Narla N.P."/>
            <person name="Patel R.B."/>
            <person name="Porcella S.F."/>
            <person name="Nash T.E."/>
        </authorList>
    </citation>
    <scope>NUCLEOTIDE SEQUENCE [LARGE SCALE GENOMIC DNA]</scope>
    <source>
        <strain evidence="4 5">GS</strain>
    </source>
</reference>
<dbReference type="PROSITE" id="PS50089">
    <property type="entry name" value="ZF_RING_2"/>
    <property type="match status" value="1"/>
</dbReference>
<protein>
    <submittedName>
        <fullName evidence="4">Ankyrin repeat protein</fullName>
    </submittedName>
</protein>
<dbReference type="OrthoDB" id="20872at2759"/>
<dbReference type="VEuPathDB" id="GiardiaDB:GL50803_0089845"/>
<evidence type="ECO:0000313" key="5">
    <source>
        <dbReference type="Proteomes" id="UP000018040"/>
    </source>
</evidence>
<feature type="domain" description="RING-type" evidence="3">
    <location>
        <begin position="845"/>
        <end position="886"/>
    </location>
</feature>
<dbReference type="Pfam" id="PF13920">
    <property type="entry name" value="zf-C3HC4_3"/>
    <property type="match status" value="1"/>
</dbReference>
<dbReference type="VEuPathDB" id="GiardiaDB:GL50581_567"/>
<dbReference type="Pfam" id="PF12796">
    <property type="entry name" value="Ank_2"/>
    <property type="match status" value="7"/>
</dbReference>
<evidence type="ECO:0000256" key="1">
    <source>
        <dbReference type="PROSITE-ProRule" id="PRU00023"/>
    </source>
</evidence>
<dbReference type="VEuPathDB" id="GiardiaDB:DHA2_151284"/>
<dbReference type="SUPFAM" id="SSF48403">
    <property type="entry name" value="Ankyrin repeat"/>
    <property type="match status" value="3"/>
</dbReference>